<accession>V5BC89</accession>
<feature type="transmembrane region" description="Helical" evidence="2">
    <location>
        <begin position="113"/>
        <end position="135"/>
    </location>
</feature>
<feature type="region of interest" description="Disordered" evidence="1">
    <location>
        <begin position="426"/>
        <end position="461"/>
    </location>
</feature>
<feature type="transmembrane region" description="Helical" evidence="2">
    <location>
        <begin position="73"/>
        <end position="93"/>
    </location>
</feature>
<keyword evidence="2" id="KW-0812">Transmembrane</keyword>
<keyword evidence="2" id="KW-0472">Membrane</keyword>
<organism evidence="3 4">
    <name type="scientific">Trypanosoma cruzi Dm28c</name>
    <dbReference type="NCBI Taxonomy" id="1416333"/>
    <lineage>
        <taxon>Eukaryota</taxon>
        <taxon>Discoba</taxon>
        <taxon>Euglenozoa</taxon>
        <taxon>Kinetoplastea</taxon>
        <taxon>Metakinetoplastina</taxon>
        <taxon>Trypanosomatida</taxon>
        <taxon>Trypanosomatidae</taxon>
        <taxon>Trypanosoma</taxon>
        <taxon>Schizotrypanum</taxon>
    </lineage>
</organism>
<dbReference type="OrthoDB" id="267646at2759"/>
<reference evidence="3 4" key="1">
    <citation type="journal article" date="2014" name="Genome Announc.">
        <title>Trypanosoma cruzi Clone Dm28c Draft Genome Sequence.</title>
        <authorList>
            <person name="Grisard E.C."/>
            <person name="Teixeira S.M."/>
            <person name="de Almeida L.G."/>
            <person name="Stoco P.H."/>
            <person name="Gerber A.L."/>
            <person name="Talavera-Lopez C."/>
            <person name="Lima O.C."/>
            <person name="Andersson B."/>
            <person name="de Vasconcelos A.T."/>
        </authorList>
    </citation>
    <scope>NUCLEOTIDE SEQUENCE [LARGE SCALE GENOMIC DNA]</scope>
    <source>
        <strain evidence="3 4">Dm28c</strain>
    </source>
</reference>
<sequence length="548" mass="61887">MGMLFRYCFFHSFVFLLSFDRVPFLFGVLVCCCYSFPCLEISSLVSGAGFTLPNQLLSLRQCWHDPKRRSGGWMFPVVSVLLLLLPSAVFVVLPHHADFSPFCCFEYLPAPIFFFSFFIFFYYLLCACVRVWLWFVAALNCEELIAYTSHPINSTDAALFFSLSPSWERPQAHGKEAAAVMIILERAPMTNGEVFALLRRRRDERNAKAQFPFGMQFVGSSNMSQMQQQRVSASMAANASAHTSLFFPPEALVSDAQFFIVNGTISATPLPNANNHLLFSSPAASHLMVLLTEVRALRYLSRYATISGHNSLNALYGPTSVHTRRYQEFGALGSGENLPRAQRQSEENGFDALPPQADEAPREINAVAKTQEQALTQLVRRYRPGTVGHVRAVLALLGIWETNGREMERQGSTRVKSVLRAVRQRLSDSAQGNEENSIVHNNDKDNQNGEQQQQQQQQRLPSEQLRPFFTPPSLPLEVFLAEQPPVVTAADTSTENYQWTEQDVIRLVMARPQSSLDVHRVVENIEEIVGHNEELLNFFEEELVKVFL</sequence>
<name>V5BC89_TRYCR</name>
<gene>
    <name evidence="3" type="ORF">TCDM_00349</name>
</gene>
<feature type="compositionally biased region" description="Polar residues" evidence="1">
    <location>
        <begin position="427"/>
        <end position="440"/>
    </location>
</feature>
<evidence type="ECO:0000256" key="2">
    <source>
        <dbReference type="SAM" id="Phobius"/>
    </source>
</evidence>
<evidence type="ECO:0000313" key="3">
    <source>
        <dbReference type="EMBL" id="ESS70905.1"/>
    </source>
</evidence>
<proteinExistence type="predicted"/>
<protein>
    <submittedName>
        <fullName evidence="3">Uncharacterized protein</fullName>
    </submittedName>
</protein>
<feature type="region of interest" description="Disordered" evidence="1">
    <location>
        <begin position="334"/>
        <end position="356"/>
    </location>
</feature>
<comment type="caution">
    <text evidence="3">The sequence shown here is derived from an EMBL/GenBank/DDBJ whole genome shotgun (WGS) entry which is preliminary data.</text>
</comment>
<keyword evidence="2" id="KW-1133">Transmembrane helix</keyword>
<dbReference type="VEuPathDB" id="TriTrypDB:TCDM_00349"/>
<dbReference type="EMBL" id="AYLP01000002">
    <property type="protein sequence ID" value="ESS70905.1"/>
    <property type="molecule type" value="Genomic_DNA"/>
</dbReference>
<evidence type="ECO:0000313" key="4">
    <source>
        <dbReference type="Proteomes" id="UP000017861"/>
    </source>
</evidence>
<dbReference type="AlphaFoldDB" id="V5BC89"/>
<evidence type="ECO:0000256" key="1">
    <source>
        <dbReference type="SAM" id="MobiDB-lite"/>
    </source>
</evidence>
<dbReference type="Proteomes" id="UP000017861">
    <property type="component" value="Unassembled WGS sequence"/>
</dbReference>